<evidence type="ECO:0000313" key="2">
    <source>
        <dbReference type="EMBL" id="GAP33292.1"/>
    </source>
</evidence>
<reference evidence="2 3" key="2">
    <citation type="journal article" date="2016" name="Genome Announc.">
        <title>Draft Genome Sequence of Erythromycin- and Oxytetracycline-Sensitive Nocardia seriolae Strain U-1 (NBRC 110359).</title>
        <authorList>
            <person name="Imajoh M."/>
            <person name="Sukeda M."/>
            <person name="Shimizu M."/>
            <person name="Yamane J."/>
            <person name="Ohnishi K."/>
            <person name="Oshima S."/>
        </authorList>
    </citation>
    <scope>NUCLEOTIDE SEQUENCE [LARGE SCALE GENOMIC DNA]</scope>
    <source>
        <strain evidence="2 3">U-1</strain>
    </source>
</reference>
<protein>
    <submittedName>
        <fullName evidence="1">Triacylglycerol lipase</fullName>
        <ecNumber evidence="1">3.1.1.3</ecNumber>
    </submittedName>
</protein>
<dbReference type="Pfam" id="PF03583">
    <property type="entry name" value="LIP"/>
    <property type="match status" value="1"/>
</dbReference>
<dbReference type="KEGG" id="nsr:NS506_03955"/>
<keyword evidence="1" id="KW-0378">Hydrolase</keyword>
<evidence type="ECO:0000313" key="3">
    <source>
        <dbReference type="Proteomes" id="UP000037179"/>
    </source>
</evidence>
<evidence type="ECO:0000313" key="4">
    <source>
        <dbReference type="Proteomes" id="UP000180166"/>
    </source>
</evidence>
<organism evidence="1 4">
    <name type="scientific">Nocardia seriolae</name>
    <dbReference type="NCBI Taxonomy" id="37332"/>
    <lineage>
        <taxon>Bacteria</taxon>
        <taxon>Bacillati</taxon>
        <taxon>Actinomycetota</taxon>
        <taxon>Actinomycetes</taxon>
        <taxon>Mycobacteriales</taxon>
        <taxon>Nocardiaceae</taxon>
        <taxon>Nocardia</taxon>
    </lineage>
</organism>
<keyword evidence="3" id="KW-1185">Reference proteome</keyword>
<dbReference type="RefSeq" id="WP_155239437.1">
    <property type="nucleotide sequence ID" value="NZ_AP017900.1"/>
</dbReference>
<proteinExistence type="predicted"/>
<dbReference type="Proteomes" id="UP000180166">
    <property type="component" value="Chromosome"/>
</dbReference>
<dbReference type="EMBL" id="BBYQ01000235">
    <property type="protein sequence ID" value="GAP33292.1"/>
    <property type="molecule type" value="Genomic_DNA"/>
</dbReference>
<dbReference type="EMBL" id="CP017839">
    <property type="protein sequence ID" value="APA98004.1"/>
    <property type="molecule type" value="Genomic_DNA"/>
</dbReference>
<dbReference type="InterPro" id="IPR005152">
    <property type="entry name" value="Lipase_secreted"/>
</dbReference>
<name>A0ABC8AUY4_9NOCA</name>
<dbReference type="Gene3D" id="3.40.50.1820">
    <property type="entry name" value="alpha/beta hydrolase"/>
    <property type="match status" value="1"/>
</dbReference>
<dbReference type="Proteomes" id="UP000037179">
    <property type="component" value="Unassembled WGS sequence"/>
</dbReference>
<reference evidence="3" key="1">
    <citation type="submission" date="2015-07" db="EMBL/GenBank/DDBJ databases">
        <title>Nocardia seriolae U-1 whole genome shotgun sequence.</title>
        <authorList>
            <person name="Imajoh M."/>
            <person name="Fukumoto Y."/>
            <person name="Sukeda M."/>
            <person name="Yamane J."/>
            <person name="Yamasaki K."/>
            <person name="Shimizu M."/>
            <person name="Ohnishi K."/>
            <person name="Oshima S."/>
        </authorList>
    </citation>
    <scope>NUCLEOTIDE SEQUENCE [LARGE SCALE GENOMIC DNA]</scope>
    <source>
        <strain evidence="3">U-1</strain>
    </source>
</reference>
<accession>A0ABC8AUY4</accession>
<dbReference type="EC" id="3.1.1.3" evidence="1"/>
<dbReference type="AlphaFoldDB" id="A0ABC8AUY4"/>
<reference evidence="1 4" key="3">
    <citation type="submission" date="2016-10" db="EMBL/GenBank/DDBJ databases">
        <title>Genome sequence of Nocardia seriolae strain EM150506, isolated from Anguila japonica.</title>
        <authorList>
            <person name="Han H.-J."/>
        </authorList>
    </citation>
    <scope>NUCLEOTIDE SEQUENCE [LARGE SCALE GENOMIC DNA]</scope>
    <source>
        <strain evidence="1 4">EM150506</strain>
    </source>
</reference>
<dbReference type="GeneID" id="93375555"/>
<sequence length="107" mass="11830">MPRFRPANELSNGARLIAAGKTGECHDPGVRIHYVRDHFSEHVTLEIIGMPRVLLWMKDRFDGVPVESGCDIHDEGSMPLDPATWPVWLQGAGTLLAGILQFPIGSR</sequence>
<dbReference type="InterPro" id="IPR029058">
    <property type="entry name" value="AB_hydrolase_fold"/>
</dbReference>
<gene>
    <name evidence="1" type="ORF">NS506_03955</name>
    <name evidence="2" type="ORF">NSK11_contig00235-0007</name>
</gene>
<evidence type="ECO:0000313" key="1">
    <source>
        <dbReference type="EMBL" id="APA98004.1"/>
    </source>
</evidence>
<dbReference type="GO" id="GO:0004806">
    <property type="term" value="F:triacylglycerol lipase activity"/>
    <property type="evidence" value="ECO:0007669"/>
    <property type="project" value="UniProtKB-EC"/>
</dbReference>